<dbReference type="InterPro" id="IPR039856">
    <property type="entry name" value="EMC2-like"/>
</dbReference>
<keyword evidence="7" id="KW-1185">Reference proteome</keyword>
<comment type="function">
    <text evidence="4">Part of the endoplasmic reticulum membrane protein complex (EMC) that enables the energy-independent insertion into endoplasmic reticulum membranes of newly synthesized membrane proteins.</text>
</comment>
<evidence type="ECO:0000259" key="5">
    <source>
        <dbReference type="Pfam" id="PF22890"/>
    </source>
</evidence>
<keyword evidence="2 3" id="KW-0802">TPR repeat</keyword>
<dbReference type="SUPFAM" id="SSF48452">
    <property type="entry name" value="TPR-like"/>
    <property type="match status" value="1"/>
</dbReference>
<accession>A0A2V5HW96</accession>
<dbReference type="InterPro" id="IPR055217">
    <property type="entry name" value="TPR_EMC2"/>
</dbReference>
<keyword evidence="4" id="KW-0472">Membrane</keyword>
<dbReference type="PANTHER" id="PTHR12760">
    <property type="entry name" value="TETRATRICOPEPTIDE REPEAT PROTEIN"/>
    <property type="match status" value="1"/>
</dbReference>
<name>A0A2V5HW96_9EURO</name>
<dbReference type="GO" id="GO:0072546">
    <property type="term" value="C:EMC complex"/>
    <property type="evidence" value="ECO:0007669"/>
    <property type="project" value="UniProtKB-UniRule"/>
</dbReference>
<organism evidence="6 7">
    <name type="scientific">Aspergillus indologenus CBS 114.80</name>
    <dbReference type="NCBI Taxonomy" id="1450541"/>
    <lineage>
        <taxon>Eukaryota</taxon>
        <taxon>Fungi</taxon>
        <taxon>Dikarya</taxon>
        <taxon>Ascomycota</taxon>
        <taxon>Pezizomycotina</taxon>
        <taxon>Eurotiomycetes</taxon>
        <taxon>Eurotiomycetidae</taxon>
        <taxon>Eurotiales</taxon>
        <taxon>Aspergillaceae</taxon>
        <taxon>Aspergillus</taxon>
        <taxon>Aspergillus subgen. Circumdati</taxon>
    </lineage>
</organism>
<evidence type="ECO:0000313" key="7">
    <source>
        <dbReference type="Proteomes" id="UP000248817"/>
    </source>
</evidence>
<evidence type="ECO:0000256" key="2">
    <source>
        <dbReference type="ARBA" id="ARBA00022803"/>
    </source>
</evidence>
<comment type="subunit">
    <text evidence="4">Component of the ER membrane protein complex (EMC).</text>
</comment>
<feature type="domain" description="EMC2 TPR-like" evidence="5">
    <location>
        <begin position="110"/>
        <end position="209"/>
    </location>
</feature>
<dbReference type="InterPro" id="IPR019734">
    <property type="entry name" value="TPR_rpt"/>
</dbReference>
<sequence length="322" mass="36158">MAHDTPEMQYEHSSNLITISRLSQQAPRILEQHTPGGDSILVVPFLKHQHHESYDLLEQLAFACLQTGDDRSALLCIDRLASRFGSSNDKVIALRGLHEEATAEDRAALEECLHKYDAILSRDPVNLPILKRRVALLRSLHRPVEAITGLIRLLDAVPTDAEAWCELADMYQSQGMGSQAVFSLEEALLIVPNAWNVHCRLGEVLYSCANSTDAGNARHLLRRSIQYFCRCIELCGDYLRGLYGLFIATSLLLEKKTDCQEESSVSANFISTDTLKSLNTFARNRLEEIVARRSPDHHLWEHGQAELIAVKELLDRSSRASD</sequence>
<dbReference type="Gene3D" id="1.25.40.10">
    <property type="entry name" value="Tetratricopeptide repeat domain"/>
    <property type="match status" value="1"/>
</dbReference>
<evidence type="ECO:0000256" key="1">
    <source>
        <dbReference type="ARBA" id="ARBA00022737"/>
    </source>
</evidence>
<evidence type="ECO:0000256" key="3">
    <source>
        <dbReference type="PROSITE-ProRule" id="PRU00339"/>
    </source>
</evidence>
<dbReference type="AlphaFoldDB" id="A0A2V5HW96"/>
<gene>
    <name evidence="6" type="ORF">BP00DRAFT_351975</name>
</gene>
<proteinExistence type="inferred from homology"/>
<dbReference type="PROSITE" id="PS50005">
    <property type="entry name" value="TPR"/>
    <property type="match status" value="1"/>
</dbReference>
<evidence type="ECO:0000313" key="6">
    <source>
        <dbReference type="EMBL" id="PYI28091.1"/>
    </source>
</evidence>
<keyword evidence="1" id="KW-0677">Repeat</keyword>
<dbReference type="InterPro" id="IPR011990">
    <property type="entry name" value="TPR-like_helical_dom_sf"/>
</dbReference>
<dbReference type="EMBL" id="KZ825556">
    <property type="protein sequence ID" value="PYI28091.1"/>
    <property type="molecule type" value="Genomic_DNA"/>
</dbReference>
<dbReference type="Proteomes" id="UP000248817">
    <property type="component" value="Unassembled WGS sequence"/>
</dbReference>
<reference evidence="6 7" key="1">
    <citation type="submission" date="2018-02" db="EMBL/GenBank/DDBJ databases">
        <title>The genomes of Aspergillus section Nigri reveals drivers in fungal speciation.</title>
        <authorList>
            <consortium name="DOE Joint Genome Institute"/>
            <person name="Vesth T.C."/>
            <person name="Nybo J."/>
            <person name="Theobald S."/>
            <person name="Brandl J."/>
            <person name="Frisvad J.C."/>
            <person name="Nielsen K.F."/>
            <person name="Lyhne E.K."/>
            <person name="Kogle M.E."/>
            <person name="Kuo A."/>
            <person name="Riley R."/>
            <person name="Clum A."/>
            <person name="Nolan M."/>
            <person name="Lipzen A."/>
            <person name="Salamov A."/>
            <person name="Henrissat B."/>
            <person name="Wiebenga A."/>
            <person name="De vries R.P."/>
            <person name="Grigoriev I.V."/>
            <person name="Mortensen U.H."/>
            <person name="Andersen M.R."/>
            <person name="Baker S.E."/>
        </authorList>
    </citation>
    <scope>NUCLEOTIDE SEQUENCE [LARGE SCALE GENOMIC DNA]</scope>
    <source>
        <strain evidence="6 7">CBS 114.80</strain>
    </source>
</reference>
<dbReference type="Pfam" id="PF22890">
    <property type="entry name" value="TPR_EMC2"/>
    <property type="match status" value="1"/>
</dbReference>
<protein>
    <recommendedName>
        <fullName evidence="4">ER membrane protein complex subunit 2</fullName>
    </recommendedName>
</protein>
<evidence type="ECO:0000256" key="4">
    <source>
        <dbReference type="RuleBase" id="RU367091"/>
    </source>
</evidence>
<keyword evidence="4" id="KW-0256">Endoplasmic reticulum</keyword>
<comment type="subcellular location">
    <subcellularLocation>
        <location evidence="4">Endoplasmic reticulum membrane</location>
        <topology evidence="4">Peripheral membrane protein</topology>
        <orientation evidence="4">Cytoplasmic side</orientation>
    </subcellularLocation>
</comment>
<comment type="similarity">
    <text evidence="4">Belongs to the EMC2 family.</text>
</comment>
<feature type="repeat" description="TPR" evidence="3">
    <location>
        <begin position="161"/>
        <end position="194"/>
    </location>
</feature>